<protein>
    <submittedName>
        <fullName evidence="2">DUF218 domain-containing protein</fullName>
    </submittedName>
</protein>
<dbReference type="EMBL" id="FUZF01000013">
    <property type="protein sequence ID" value="SKB89175.1"/>
    <property type="molecule type" value="Genomic_DNA"/>
</dbReference>
<evidence type="ECO:0000313" key="2">
    <source>
        <dbReference type="EMBL" id="SKB89175.1"/>
    </source>
</evidence>
<reference evidence="3" key="1">
    <citation type="submission" date="2017-02" db="EMBL/GenBank/DDBJ databases">
        <authorList>
            <person name="Varghese N."/>
            <person name="Submissions S."/>
        </authorList>
    </citation>
    <scope>NUCLEOTIDE SEQUENCE [LARGE SCALE GENOMIC DNA]</scope>
    <source>
        <strain evidence="3">DSM 24091</strain>
    </source>
</reference>
<name>A0A1T5EZ04_9SPHI</name>
<dbReference type="InterPro" id="IPR051599">
    <property type="entry name" value="Cell_Envelope_Assoc"/>
</dbReference>
<dbReference type="CDD" id="cd06259">
    <property type="entry name" value="YdcF-like"/>
    <property type="match status" value="1"/>
</dbReference>
<dbReference type="Proteomes" id="UP000190150">
    <property type="component" value="Unassembled WGS sequence"/>
</dbReference>
<dbReference type="AlphaFoldDB" id="A0A1T5EZ04"/>
<dbReference type="PANTHER" id="PTHR30336">
    <property type="entry name" value="INNER MEMBRANE PROTEIN, PROBABLE PERMEASE"/>
    <property type="match status" value="1"/>
</dbReference>
<proteinExistence type="predicted"/>
<dbReference type="GO" id="GO:0043164">
    <property type="term" value="P:Gram-negative-bacterium-type cell wall biogenesis"/>
    <property type="evidence" value="ECO:0007669"/>
    <property type="project" value="TreeGrafter"/>
</dbReference>
<evidence type="ECO:0000313" key="3">
    <source>
        <dbReference type="Proteomes" id="UP000190150"/>
    </source>
</evidence>
<dbReference type="GO" id="GO:0005886">
    <property type="term" value="C:plasma membrane"/>
    <property type="evidence" value="ECO:0007669"/>
    <property type="project" value="TreeGrafter"/>
</dbReference>
<accession>A0A1T5EZ04</accession>
<dbReference type="PANTHER" id="PTHR30336:SF4">
    <property type="entry name" value="ENVELOPE BIOGENESIS FACTOR ELYC"/>
    <property type="match status" value="1"/>
</dbReference>
<dbReference type="Gene3D" id="3.40.50.620">
    <property type="entry name" value="HUPs"/>
    <property type="match status" value="1"/>
</dbReference>
<gene>
    <name evidence="2" type="ORF">SAMN05660841_02907</name>
</gene>
<dbReference type="STRING" id="1513896.SAMN05660841_02907"/>
<dbReference type="Pfam" id="PF02698">
    <property type="entry name" value="DUF218"/>
    <property type="match status" value="1"/>
</dbReference>
<feature type="domain" description="DUF218" evidence="1">
    <location>
        <begin position="8"/>
        <end position="116"/>
    </location>
</feature>
<evidence type="ECO:0000259" key="1">
    <source>
        <dbReference type="Pfam" id="PF02698"/>
    </source>
</evidence>
<dbReference type="InterPro" id="IPR003848">
    <property type="entry name" value="DUF218"/>
</dbReference>
<organism evidence="2 3">
    <name type="scientific">Sphingobacterium nematocida</name>
    <dbReference type="NCBI Taxonomy" id="1513896"/>
    <lineage>
        <taxon>Bacteria</taxon>
        <taxon>Pseudomonadati</taxon>
        <taxon>Bacteroidota</taxon>
        <taxon>Sphingobacteriia</taxon>
        <taxon>Sphingobacteriales</taxon>
        <taxon>Sphingobacteriaceae</taxon>
        <taxon>Sphingobacterium</taxon>
    </lineage>
</organism>
<dbReference type="GO" id="GO:0000270">
    <property type="term" value="P:peptidoglycan metabolic process"/>
    <property type="evidence" value="ECO:0007669"/>
    <property type="project" value="TreeGrafter"/>
</dbReference>
<keyword evidence="3" id="KW-1185">Reference proteome</keyword>
<dbReference type="InterPro" id="IPR014729">
    <property type="entry name" value="Rossmann-like_a/b/a_fold"/>
</dbReference>
<sequence>MAVNPKTVMLVLGSADPKVLEERIAIAARLYRTQPIQRIIVSGGCGAHGSAICEATAMQEGLLARGVDRHKIYKEENAKTTVQNYVFSRILRDEKDDLIMQPGDTVFVVSNHWHAIAVAARLREHDGMEARFYIEGSILPKDTDKLDYVGIFNGQVDNEKFVLKGNWLTPEAVWSHNDRTYYLRNNLVYGTDLANTSFSTQRAEEVLPFLGQLDQTHSRAFIDGGEFWWVRNGNTLWKVKKHDKNIVEHGTWSDWVKGMPAAWREGAFATGVIWDRTLLLFADDRMLIAKAGKHGFVFVEEMNAAEYFGKWPFAWGKCNVACATVDKATGELLLYRNMEMARVGKDRQLIGKPMPFKVKWIEDLK</sequence>